<proteinExistence type="predicted"/>
<gene>
    <name evidence="2" type="ORF">H8R02_26365</name>
</gene>
<dbReference type="PROSITE" id="PS51549">
    <property type="entry name" value="DM13"/>
    <property type="match status" value="1"/>
</dbReference>
<dbReference type="RefSeq" id="WP_187084505.1">
    <property type="nucleotide sequence ID" value="NZ_JACORU010000014.1"/>
</dbReference>
<dbReference type="Pfam" id="PF10517">
    <property type="entry name" value="DM13"/>
    <property type="match status" value="1"/>
</dbReference>
<feature type="domain" description="DM13" evidence="1">
    <location>
        <begin position="52"/>
        <end position="157"/>
    </location>
</feature>
<evidence type="ECO:0000313" key="2">
    <source>
        <dbReference type="EMBL" id="MBC5768016.1"/>
    </source>
</evidence>
<protein>
    <submittedName>
        <fullName evidence="2">DM13 domain-containing protein</fullName>
    </submittedName>
</protein>
<dbReference type="InterPro" id="IPR019545">
    <property type="entry name" value="DM13_domain"/>
</dbReference>
<evidence type="ECO:0000259" key="1">
    <source>
        <dbReference type="PROSITE" id="PS51549"/>
    </source>
</evidence>
<organism evidence="2 3">
    <name type="scientific">Ramlibacter albus</name>
    <dbReference type="NCBI Taxonomy" id="2079448"/>
    <lineage>
        <taxon>Bacteria</taxon>
        <taxon>Pseudomonadati</taxon>
        <taxon>Pseudomonadota</taxon>
        <taxon>Betaproteobacteria</taxon>
        <taxon>Burkholderiales</taxon>
        <taxon>Comamonadaceae</taxon>
        <taxon>Ramlibacter</taxon>
    </lineage>
</organism>
<keyword evidence="3" id="KW-1185">Reference proteome</keyword>
<dbReference type="EMBL" id="JACORU010000014">
    <property type="protein sequence ID" value="MBC5768016.1"/>
    <property type="molecule type" value="Genomic_DNA"/>
</dbReference>
<dbReference type="Proteomes" id="UP000596827">
    <property type="component" value="Unassembled WGS sequence"/>
</dbReference>
<comment type="caution">
    <text evidence="2">The sequence shown here is derived from an EMBL/GenBank/DDBJ whole genome shotgun (WGS) entry which is preliminary data.</text>
</comment>
<sequence>MKRRALVLAATHALAVVAGFALGVYFLPILAAPPSPTTAQVRDVSKGASYHGEFRRALKGSDALHWGEGRVSISPQAVSLEGRIAPGPAYRLYLVPEFVETGEDFQRLKARSLMAGDIKTFENFLVHLPAGTVLEEYRAVVVWCEAFSQFITAARYR</sequence>
<dbReference type="AlphaFoldDB" id="A0A923MD80"/>
<evidence type="ECO:0000313" key="3">
    <source>
        <dbReference type="Proteomes" id="UP000596827"/>
    </source>
</evidence>
<accession>A0A923MD80</accession>
<reference evidence="2" key="1">
    <citation type="submission" date="2020-08" db="EMBL/GenBank/DDBJ databases">
        <title>Ramlibacter sp. GTP1 16S ribosomal RNA gene genome sequencing and assembly.</title>
        <authorList>
            <person name="Kang M."/>
        </authorList>
    </citation>
    <scope>NUCLEOTIDE SEQUENCE</scope>
    <source>
        <strain evidence="2">GTP1</strain>
    </source>
</reference>
<name>A0A923MD80_9BURK</name>